<proteinExistence type="predicted"/>
<sequence length="235" mass="25996">MDSFIHFLNANSGALTVVFTGFVTLATVFYAVLTGFLVRETRRMREVQTEPRVDVGYRMSAGAYGFLDITVCNIGQGPAYNIAFHIEQIEGDEAAAGLTEELGELGFVRRGLRYLSPGQEVSTFFTSMFERFDAKVASQVAITVGYANVLGKRYEERFVLDLSELKGMSRIGTPPMQAITKSIDELGKKLASISSHGRLRVDVWTADDREAEESQRRANIESARAGVDQQSDSRT</sequence>
<accession>A0A2A2F8U1</accession>
<keyword evidence="2" id="KW-0472">Membrane</keyword>
<gene>
    <name evidence="3" type="ORF">CK501_06125</name>
</gene>
<evidence type="ECO:0000256" key="2">
    <source>
        <dbReference type="SAM" id="Phobius"/>
    </source>
</evidence>
<comment type="caution">
    <text evidence="3">The sequence shown here is derived from an EMBL/GenBank/DDBJ whole genome shotgun (WGS) entry which is preliminary data.</text>
</comment>
<name>A0A2A2F8U1_9GAMM</name>
<keyword evidence="4" id="KW-1185">Reference proteome</keyword>
<feature type="transmembrane region" description="Helical" evidence="2">
    <location>
        <begin position="12"/>
        <end position="38"/>
    </location>
</feature>
<dbReference type="AlphaFoldDB" id="A0A2A2F8U1"/>
<dbReference type="EMBL" id="NSKD01000002">
    <property type="protein sequence ID" value="PAU81134.1"/>
    <property type="molecule type" value="Genomic_DNA"/>
</dbReference>
<evidence type="ECO:0000313" key="3">
    <source>
        <dbReference type="EMBL" id="PAU81134.1"/>
    </source>
</evidence>
<reference evidence="3 4" key="1">
    <citation type="submission" date="2017-08" db="EMBL/GenBank/DDBJ databases">
        <title>Halovibrio sewagensis sp. nov., isolated from wastewater of high salinity.</title>
        <authorList>
            <person name="Dong X."/>
            <person name="Zhang G."/>
        </authorList>
    </citation>
    <scope>NUCLEOTIDE SEQUENCE [LARGE SCALE GENOMIC DNA]</scope>
    <source>
        <strain evidence="3 4">YL5-2</strain>
    </source>
</reference>
<feature type="region of interest" description="Disordered" evidence="1">
    <location>
        <begin position="208"/>
        <end position="235"/>
    </location>
</feature>
<evidence type="ECO:0000313" key="4">
    <source>
        <dbReference type="Proteomes" id="UP000218896"/>
    </source>
</evidence>
<feature type="compositionally biased region" description="Basic and acidic residues" evidence="1">
    <location>
        <begin position="208"/>
        <end position="219"/>
    </location>
</feature>
<organism evidence="3 4">
    <name type="scientific">Halovibrio salipaludis</name>
    <dbReference type="NCBI Taxonomy" id="2032626"/>
    <lineage>
        <taxon>Bacteria</taxon>
        <taxon>Pseudomonadati</taxon>
        <taxon>Pseudomonadota</taxon>
        <taxon>Gammaproteobacteria</taxon>
        <taxon>Oceanospirillales</taxon>
        <taxon>Halomonadaceae</taxon>
        <taxon>Halovibrio</taxon>
    </lineage>
</organism>
<keyword evidence="2" id="KW-1133">Transmembrane helix</keyword>
<keyword evidence="2" id="KW-0812">Transmembrane</keyword>
<evidence type="ECO:0000256" key="1">
    <source>
        <dbReference type="SAM" id="MobiDB-lite"/>
    </source>
</evidence>
<protein>
    <submittedName>
        <fullName evidence="3">Uncharacterized protein</fullName>
    </submittedName>
</protein>
<dbReference type="Proteomes" id="UP000218896">
    <property type="component" value="Unassembled WGS sequence"/>
</dbReference>